<accession>A0ABQ9GVR1</accession>
<feature type="transmembrane region" description="Helical" evidence="2">
    <location>
        <begin position="141"/>
        <end position="160"/>
    </location>
</feature>
<evidence type="ECO:0000313" key="4">
    <source>
        <dbReference type="Proteomes" id="UP001159363"/>
    </source>
</evidence>
<gene>
    <name evidence="3" type="ORF">PR048_024026</name>
</gene>
<keyword evidence="2" id="KW-1133">Transmembrane helix</keyword>
<evidence type="ECO:0000313" key="3">
    <source>
        <dbReference type="EMBL" id="KAJ8876117.1"/>
    </source>
</evidence>
<evidence type="ECO:0000256" key="2">
    <source>
        <dbReference type="SAM" id="Phobius"/>
    </source>
</evidence>
<feature type="region of interest" description="Disordered" evidence="1">
    <location>
        <begin position="95"/>
        <end position="128"/>
    </location>
</feature>
<keyword evidence="2" id="KW-0812">Transmembrane</keyword>
<sequence>MLGLHSSIVYKVLNFQHHSHNVEDPVFAIEDIKFVPSPLKITIEEIWAALHIEVLRADEGEMRASGKVGSNREWTVGASSAVDQRCVWLDDAGPRPTRSCQADGEDGACLRRNESPSRAVKSSDKSSKIFREREKKKMGSRCYSCLVVLVAVVAAGMYLLRLFSIASSHFSWRSDPPGPGGKESTCTRARASEFSSLLFDVQITFHVDYDLHVRYLRALSSRKLIRYSGLPRLPRENRYPVLGILPCFEFFGDGPERSANERE</sequence>
<keyword evidence="4" id="KW-1185">Reference proteome</keyword>
<proteinExistence type="predicted"/>
<evidence type="ECO:0000256" key="1">
    <source>
        <dbReference type="SAM" id="MobiDB-lite"/>
    </source>
</evidence>
<feature type="compositionally biased region" description="Basic and acidic residues" evidence="1">
    <location>
        <begin position="108"/>
        <end position="128"/>
    </location>
</feature>
<dbReference type="Proteomes" id="UP001159363">
    <property type="component" value="Chromosome 8"/>
</dbReference>
<protein>
    <submittedName>
        <fullName evidence="3">Uncharacterized protein</fullName>
    </submittedName>
</protein>
<name>A0ABQ9GVR1_9NEOP</name>
<organism evidence="3 4">
    <name type="scientific">Dryococelus australis</name>
    <dbReference type="NCBI Taxonomy" id="614101"/>
    <lineage>
        <taxon>Eukaryota</taxon>
        <taxon>Metazoa</taxon>
        <taxon>Ecdysozoa</taxon>
        <taxon>Arthropoda</taxon>
        <taxon>Hexapoda</taxon>
        <taxon>Insecta</taxon>
        <taxon>Pterygota</taxon>
        <taxon>Neoptera</taxon>
        <taxon>Polyneoptera</taxon>
        <taxon>Phasmatodea</taxon>
        <taxon>Verophasmatodea</taxon>
        <taxon>Anareolatae</taxon>
        <taxon>Phasmatidae</taxon>
        <taxon>Eurycanthinae</taxon>
        <taxon>Dryococelus</taxon>
    </lineage>
</organism>
<dbReference type="EMBL" id="JARBHB010000009">
    <property type="protein sequence ID" value="KAJ8876117.1"/>
    <property type="molecule type" value="Genomic_DNA"/>
</dbReference>
<comment type="caution">
    <text evidence="3">The sequence shown here is derived from an EMBL/GenBank/DDBJ whole genome shotgun (WGS) entry which is preliminary data.</text>
</comment>
<reference evidence="3 4" key="1">
    <citation type="submission" date="2023-02" db="EMBL/GenBank/DDBJ databases">
        <title>LHISI_Scaffold_Assembly.</title>
        <authorList>
            <person name="Stuart O.P."/>
            <person name="Cleave R."/>
            <person name="Magrath M.J.L."/>
            <person name="Mikheyev A.S."/>
        </authorList>
    </citation>
    <scope>NUCLEOTIDE SEQUENCE [LARGE SCALE GENOMIC DNA]</scope>
    <source>
        <strain evidence="3">Daus_M_001</strain>
        <tissue evidence="3">Leg muscle</tissue>
    </source>
</reference>
<keyword evidence="2" id="KW-0472">Membrane</keyword>